<dbReference type="EMBL" id="CAJNDS010000680">
    <property type="protein sequence ID" value="CAE7227657.1"/>
    <property type="molecule type" value="Genomic_DNA"/>
</dbReference>
<dbReference type="GO" id="GO:0016558">
    <property type="term" value="P:protein import into peroxisome matrix"/>
    <property type="evidence" value="ECO:0007669"/>
    <property type="project" value="InterPro"/>
</dbReference>
<evidence type="ECO:0000256" key="1">
    <source>
        <dbReference type="ARBA" id="ARBA00004585"/>
    </source>
</evidence>
<dbReference type="AlphaFoldDB" id="A0A812KP58"/>
<evidence type="ECO:0000256" key="9">
    <source>
        <dbReference type="ARBA" id="ARBA00022786"/>
    </source>
</evidence>
<keyword evidence="13" id="KW-0472">Membrane</keyword>
<evidence type="ECO:0000256" key="4">
    <source>
        <dbReference type="ARBA" id="ARBA00022448"/>
    </source>
</evidence>
<keyword evidence="21" id="KW-1185">Reference proteome</keyword>
<dbReference type="SUPFAM" id="SSF57850">
    <property type="entry name" value="RING/U-box"/>
    <property type="match status" value="1"/>
</dbReference>
<evidence type="ECO:0000256" key="14">
    <source>
        <dbReference type="ARBA" id="ARBA00023140"/>
    </source>
</evidence>
<dbReference type="Gene3D" id="3.30.40.10">
    <property type="entry name" value="Zinc/RING finger domain, C3HC4 (zinc finger)"/>
    <property type="match status" value="1"/>
</dbReference>
<dbReference type="Proteomes" id="UP000604046">
    <property type="component" value="Unassembled WGS sequence"/>
</dbReference>
<comment type="caution">
    <text evidence="20">The sequence shown here is derived from an EMBL/GenBank/DDBJ whole genome shotgun (WGS) entry which is preliminary data.</text>
</comment>
<keyword evidence="9" id="KW-0833">Ubl conjugation pathway</keyword>
<dbReference type="InterPro" id="IPR025654">
    <property type="entry name" value="PEX2/10"/>
</dbReference>
<comment type="subcellular location">
    <subcellularLocation>
        <location evidence="1">Peroxisome membrane</location>
        <topology evidence="1">Multi-pass membrane protein</topology>
    </subcellularLocation>
</comment>
<dbReference type="PANTHER" id="PTHR48178:SF1">
    <property type="entry name" value="PEROXISOME BIOGENESIS FACTOR 2"/>
    <property type="match status" value="1"/>
</dbReference>
<protein>
    <recommendedName>
        <fullName evidence="17">RING-type E3 ubiquitin transferase (cysteine targeting)</fullName>
        <ecNumber evidence="17">2.3.2.36</ecNumber>
    </recommendedName>
    <alternativeName>
        <fullName evidence="15">Peroxin-2</fullName>
    </alternativeName>
</protein>
<evidence type="ECO:0000256" key="8">
    <source>
        <dbReference type="ARBA" id="ARBA00022771"/>
    </source>
</evidence>
<keyword evidence="8 18" id="KW-0863">Zinc-finger</keyword>
<proteinExistence type="inferred from homology"/>
<evidence type="ECO:0000256" key="15">
    <source>
        <dbReference type="ARBA" id="ARBA00032511"/>
    </source>
</evidence>
<keyword evidence="7" id="KW-0479">Metal-binding</keyword>
<name>A0A812KP58_9DINO</name>
<dbReference type="InterPro" id="IPR006845">
    <property type="entry name" value="Pex_N"/>
</dbReference>
<keyword evidence="14" id="KW-0576">Peroxisome</keyword>
<comment type="pathway">
    <text evidence="2">Protein modification; protein ubiquitination.</text>
</comment>
<dbReference type="InterPro" id="IPR013083">
    <property type="entry name" value="Znf_RING/FYVE/PHD"/>
</dbReference>
<evidence type="ECO:0000256" key="3">
    <source>
        <dbReference type="ARBA" id="ARBA00008704"/>
    </source>
</evidence>
<evidence type="ECO:0000313" key="20">
    <source>
        <dbReference type="EMBL" id="CAE7227657.1"/>
    </source>
</evidence>
<dbReference type="InterPro" id="IPR017907">
    <property type="entry name" value="Znf_RING_CS"/>
</dbReference>
<evidence type="ECO:0000256" key="16">
    <source>
        <dbReference type="ARBA" id="ARBA00034438"/>
    </source>
</evidence>
<evidence type="ECO:0000256" key="7">
    <source>
        <dbReference type="ARBA" id="ARBA00022723"/>
    </source>
</evidence>
<dbReference type="SMART" id="SM00184">
    <property type="entry name" value="RING"/>
    <property type="match status" value="1"/>
</dbReference>
<accession>A0A812KP58</accession>
<dbReference type="GO" id="GO:0061630">
    <property type="term" value="F:ubiquitin protein ligase activity"/>
    <property type="evidence" value="ECO:0007669"/>
    <property type="project" value="UniProtKB-EC"/>
</dbReference>
<keyword evidence="6" id="KW-0812">Transmembrane</keyword>
<gene>
    <name evidence="20" type="primary">Pex2</name>
    <name evidence="20" type="ORF">SNAT2548_LOCUS8990</name>
</gene>
<feature type="domain" description="RING-type" evidence="19">
    <location>
        <begin position="234"/>
        <end position="275"/>
    </location>
</feature>
<sequence>MASVLRVNQLDARRLDGEITSILRQQLLEATALQWSLEPFVPELDLLLKATLWRYTIWIDEPTPGGRLQNVRHARVSPKGHVQPLTHVQRIGFLVLWVIFPWLSARLQDIWQHLDVPEDSFPQRLWNLLRRLLPRATALHSILVVWNFVLFLRHGECSELRDRLLGIRMVHIDPKARRQVAFEYMNRVMIWNGLSEFLLTVMPLVNLSRLRRSLARRLLPKAAHADAARAELCCGFCGASPMTVPTRTNCNHVFCYYCVASELMEQPQALACPHCGEQIQKLRHAR</sequence>
<evidence type="ECO:0000256" key="6">
    <source>
        <dbReference type="ARBA" id="ARBA00022692"/>
    </source>
</evidence>
<comment type="catalytic activity">
    <reaction evidence="16">
        <text>[E2 ubiquitin-conjugating enzyme]-S-ubiquitinyl-L-cysteine + [acceptor protein]-L-cysteine = [E2 ubiquitin-conjugating enzyme]-L-cysteine + [acceptor protein]-S-ubiquitinyl-L-cysteine.</text>
        <dbReference type="EC" id="2.3.2.36"/>
    </reaction>
</comment>
<reference evidence="20" key="1">
    <citation type="submission" date="2021-02" db="EMBL/GenBank/DDBJ databases">
        <authorList>
            <person name="Dougan E. K."/>
            <person name="Rhodes N."/>
            <person name="Thang M."/>
            <person name="Chan C."/>
        </authorList>
    </citation>
    <scope>NUCLEOTIDE SEQUENCE</scope>
</reference>
<evidence type="ECO:0000256" key="11">
    <source>
        <dbReference type="ARBA" id="ARBA00022927"/>
    </source>
</evidence>
<evidence type="ECO:0000256" key="13">
    <source>
        <dbReference type="ARBA" id="ARBA00023136"/>
    </source>
</evidence>
<keyword evidence="10" id="KW-0862">Zinc</keyword>
<dbReference type="PROSITE" id="PS50089">
    <property type="entry name" value="ZF_RING_2"/>
    <property type="match status" value="1"/>
</dbReference>
<organism evidence="20 21">
    <name type="scientific">Symbiodinium natans</name>
    <dbReference type="NCBI Taxonomy" id="878477"/>
    <lineage>
        <taxon>Eukaryota</taxon>
        <taxon>Sar</taxon>
        <taxon>Alveolata</taxon>
        <taxon>Dinophyceae</taxon>
        <taxon>Suessiales</taxon>
        <taxon>Symbiodiniaceae</taxon>
        <taxon>Symbiodinium</taxon>
    </lineage>
</organism>
<dbReference type="OrthoDB" id="440544at2759"/>
<dbReference type="Pfam" id="PF04757">
    <property type="entry name" value="Pex2_Pex12"/>
    <property type="match status" value="1"/>
</dbReference>
<dbReference type="PANTHER" id="PTHR48178">
    <property type="entry name" value="PEROXISOME BIOGENESIS FACTOR 2"/>
    <property type="match status" value="1"/>
</dbReference>
<dbReference type="PROSITE" id="PS00518">
    <property type="entry name" value="ZF_RING_1"/>
    <property type="match status" value="1"/>
</dbReference>
<evidence type="ECO:0000313" key="21">
    <source>
        <dbReference type="Proteomes" id="UP000604046"/>
    </source>
</evidence>
<dbReference type="GO" id="GO:0005778">
    <property type="term" value="C:peroxisomal membrane"/>
    <property type="evidence" value="ECO:0007669"/>
    <property type="project" value="UniProtKB-SubCell"/>
</dbReference>
<dbReference type="InterPro" id="IPR001841">
    <property type="entry name" value="Znf_RING"/>
</dbReference>
<evidence type="ECO:0000256" key="2">
    <source>
        <dbReference type="ARBA" id="ARBA00004906"/>
    </source>
</evidence>
<evidence type="ECO:0000256" key="17">
    <source>
        <dbReference type="ARBA" id="ARBA00034523"/>
    </source>
</evidence>
<dbReference type="EC" id="2.3.2.36" evidence="17"/>
<keyword evidence="4" id="KW-0813">Transport</keyword>
<keyword evidence="11" id="KW-0653">Protein transport</keyword>
<keyword evidence="5" id="KW-0808">Transferase</keyword>
<evidence type="ECO:0000259" key="19">
    <source>
        <dbReference type="PROSITE" id="PS50089"/>
    </source>
</evidence>
<evidence type="ECO:0000256" key="10">
    <source>
        <dbReference type="ARBA" id="ARBA00022833"/>
    </source>
</evidence>
<evidence type="ECO:0000256" key="5">
    <source>
        <dbReference type="ARBA" id="ARBA00022679"/>
    </source>
</evidence>
<dbReference type="GO" id="GO:0008270">
    <property type="term" value="F:zinc ion binding"/>
    <property type="evidence" value="ECO:0007669"/>
    <property type="project" value="UniProtKB-KW"/>
</dbReference>
<keyword evidence="12" id="KW-1133">Transmembrane helix</keyword>
<evidence type="ECO:0000256" key="18">
    <source>
        <dbReference type="PROSITE-ProRule" id="PRU00175"/>
    </source>
</evidence>
<evidence type="ECO:0000256" key="12">
    <source>
        <dbReference type="ARBA" id="ARBA00022989"/>
    </source>
</evidence>
<comment type="similarity">
    <text evidence="3">Belongs to the pex2/pex10/pex12 family.</text>
</comment>